<accession>A0ABU3BFU0</accession>
<dbReference type="InterPro" id="IPR006976">
    <property type="entry name" value="VanZ-like"/>
</dbReference>
<dbReference type="PANTHER" id="PTHR28008:SF1">
    <property type="entry name" value="DOMAIN PROTEIN, PUTATIVE (AFU_ORTHOLOGUE AFUA_3G10980)-RELATED"/>
    <property type="match status" value="1"/>
</dbReference>
<feature type="transmembrane region" description="Helical" evidence="1">
    <location>
        <begin position="72"/>
        <end position="93"/>
    </location>
</feature>
<keyword evidence="1" id="KW-1133">Transmembrane helix</keyword>
<proteinExistence type="predicted"/>
<dbReference type="Proteomes" id="UP001250662">
    <property type="component" value="Unassembled WGS sequence"/>
</dbReference>
<feature type="transmembrane region" description="Helical" evidence="1">
    <location>
        <begin position="42"/>
        <end position="60"/>
    </location>
</feature>
<keyword evidence="1" id="KW-0472">Membrane</keyword>
<organism evidence="3 4">
    <name type="scientific">Croceitalea vernalis</name>
    <dbReference type="NCBI Taxonomy" id="3075599"/>
    <lineage>
        <taxon>Bacteria</taxon>
        <taxon>Pseudomonadati</taxon>
        <taxon>Bacteroidota</taxon>
        <taxon>Flavobacteriia</taxon>
        <taxon>Flavobacteriales</taxon>
        <taxon>Flavobacteriaceae</taxon>
        <taxon>Croceitalea</taxon>
    </lineage>
</organism>
<reference evidence="3 4" key="1">
    <citation type="submission" date="2023-09" db="EMBL/GenBank/DDBJ databases">
        <authorList>
            <person name="Rey-Velasco X."/>
        </authorList>
    </citation>
    <scope>NUCLEOTIDE SEQUENCE [LARGE SCALE GENOMIC DNA]</scope>
    <source>
        <strain evidence="3 4">P007</strain>
    </source>
</reference>
<dbReference type="EMBL" id="JAVRHU010000001">
    <property type="protein sequence ID" value="MDT0621014.1"/>
    <property type="molecule type" value="Genomic_DNA"/>
</dbReference>
<dbReference type="NCBIfam" id="NF037970">
    <property type="entry name" value="vanZ_1"/>
    <property type="match status" value="1"/>
</dbReference>
<keyword evidence="4" id="KW-1185">Reference proteome</keyword>
<dbReference type="PANTHER" id="PTHR28008">
    <property type="entry name" value="DOMAIN PROTEIN, PUTATIVE (AFU_ORTHOLOGUE AFUA_3G10980)-RELATED"/>
    <property type="match status" value="1"/>
</dbReference>
<name>A0ABU3BFU0_9FLAO</name>
<dbReference type="Pfam" id="PF04892">
    <property type="entry name" value="VanZ"/>
    <property type="match status" value="1"/>
</dbReference>
<sequence>MLKKHLFTISFVSWLVLITLASLFSFSEDVSSGINIPYFDKIVHFIFHCVLVIFGVFSFKENQNDVFNLKKTLSKLVLFSIIYGISIEVLQYVMPFNRAAEIWDVLANTLGAFAGVLLIKKYLSLTAK</sequence>
<gene>
    <name evidence="3" type="ORF">RM520_05225</name>
</gene>
<feature type="domain" description="VanZ-like" evidence="2">
    <location>
        <begin position="22"/>
        <end position="120"/>
    </location>
</feature>
<keyword evidence="1" id="KW-0812">Transmembrane</keyword>
<evidence type="ECO:0000259" key="2">
    <source>
        <dbReference type="Pfam" id="PF04892"/>
    </source>
</evidence>
<evidence type="ECO:0000313" key="4">
    <source>
        <dbReference type="Proteomes" id="UP001250662"/>
    </source>
</evidence>
<evidence type="ECO:0000256" key="1">
    <source>
        <dbReference type="SAM" id="Phobius"/>
    </source>
</evidence>
<feature type="transmembrane region" description="Helical" evidence="1">
    <location>
        <begin position="105"/>
        <end position="123"/>
    </location>
</feature>
<evidence type="ECO:0000313" key="3">
    <source>
        <dbReference type="EMBL" id="MDT0621014.1"/>
    </source>
</evidence>
<comment type="caution">
    <text evidence="3">The sequence shown here is derived from an EMBL/GenBank/DDBJ whole genome shotgun (WGS) entry which is preliminary data.</text>
</comment>
<protein>
    <submittedName>
        <fullName evidence="3">VanZ family protein</fullName>
    </submittedName>
</protein>
<dbReference type="RefSeq" id="WP_311387224.1">
    <property type="nucleotide sequence ID" value="NZ_JAVRHU010000001.1"/>
</dbReference>